<evidence type="ECO:0000313" key="3">
    <source>
        <dbReference type="Proteomes" id="UP000295781"/>
    </source>
</evidence>
<feature type="compositionally biased region" description="Polar residues" evidence="1">
    <location>
        <begin position="118"/>
        <end position="130"/>
    </location>
</feature>
<sequence length="249" mass="25019">MIPERGRAGPSTPSHGAGAVARGAHPIDPLRVRTVLVALLPLLAACARPDAAPTDDAGSHPPSTGDVAAPPGEPSAHHPPAGAPAVSAAEPEALAELLAAARGAAPAPGDGATAAKIGTSTGVPAPSASQGPPEPAPRPRVEVGAPLSQRDMSSPAIEKAARAQLYWSLVQRCRGPDGEMLPPDAIRVEFNVDAEGYIVVPTIIGSAADPRHDEAATCMRRELSGSAFRAPPGARGLPTRVSATVPSVD</sequence>
<feature type="region of interest" description="Disordered" evidence="1">
    <location>
        <begin position="102"/>
        <end position="142"/>
    </location>
</feature>
<organism evidence="2 3">
    <name type="scientific">Sorangium cellulosum</name>
    <name type="common">Polyangium cellulosum</name>
    <dbReference type="NCBI Taxonomy" id="56"/>
    <lineage>
        <taxon>Bacteria</taxon>
        <taxon>Pseudomonadati</taxon>
        <taxon>Myxococcota</taxon>
        <taxon>Polyangia</taxon>
        <taxon>Polyangiales</taxon>
        <taxon>Polyangiaceae</taxon>
        <taxon>Sorangium</taxon>
    </lineage>
</organism>
<dbReference type="AlphaFoldDB" id="A0A4P2Q4P7"/>
<dbReference type="EMBL" id="CP012670">
    <property type="protein sequence ID" value="AUX24339.1"/>
    <property type="molecule type" value="Genomic_DNA"/>
</dbReference>
<feature type="region of interest" description="Disordered" evidence="1">
    <location>
        <begin position="226"/>
        <end position="249"/>
    </location>
</feature>
<gene>
    <name evidence="2" type="ORF">SOCEGT47_048760</name>
</gene>
<protein>
    <submittedName>
        <fullName evidence="2">Uncharacterized protein</fullName>
    </submittedName>
</protein>
<evidence type="ECO:0000313" key="2">
    <source>
        <dbReference type="EMBL" id="AUX24339.1"/>
    </source>
</evidence>
<name>A0A4P2Q4P7_SORCE</name>
<evidence type="ECO:0000256" key="1">
    <source>
        <dbReference type="SAM" id="MobiDB-lite"/>
    </source>
</evidence>
<dbReference type="Proteomes" id="UP000295781">
    <property type="component" value="Chromosome"/>
</dbReference>
<proteinExistence type="predicted"/>
<feature type="compositionally biased region" description="Low complexity" evidence="1">
    <location>
        <begin position="102"/>
        <end position="115"/>
    </location>
</feature>
<accession>A0A4P2Q4P7</accession>
<feature type="region of interest" description="Disordered" evidence="1">
    <location>
        <begin position="1"/>
        <end position="22"/>
    </location>
</feature>
<feature type="compositionally biased region" description="Low complexity" evidence="1">
    <location>
        <begin position="78"/>
        <end position="89"/>
    </location>
</feature>
<feature type="region of interest" description="Disordered" evidence="1">
    <location>
        <begin position="50"/>
        <end position="89"/>
    </location>
</feature>
<reference evidence="2 3" key="1">
    <citation type="submission" date="2015-09" db="EMBL/GenBank/DDBJ databases">
        <title>Sorangium comparison.</title>
        <authorList>
            <person name="Zaburannyi N."/>
            <person name="Bunk B."/>
            <person name="Overmann J."/>
            <person name="Mueller R."/>
        </authorList>
    </citation>
    <scope>NUCLEOTIDE SEQUENCE [LARGE SCALE GENOMIC DNA]</scope>
    <source>
        <strain evidence="2 3">So ceGT47</strain>
    </source>
</reference>